<dbReference type="PROSITE" id="PS50017">
    <property type="entry name" value="DEATH_DOMAIN"/>
    <property type="match status" value="1"/>
</dbReference>
<dbReference type="Pfam" id="PF11957">
    <property type="entry name" value="efThoc1"/>
    <property type="match status" value="1"/>
</dbReference>
<dbReference type="OrthoDB" id="10257415at2759"/>
<evidence type="ECO:0000256" key="1">
    <source>
        <dbReference type="SAM" id="MobiDB-lite"/>
    </source>
</evidence>
<reference evidence="3" key="2">
    <citation type="submission" date="2022-10" db="EMBL/GenBank/DDBJ databases">
        <authorList>
            <consortium name="ENA_rothamsted_submissions"/>
            <consortium name="culmorum"/>
            <person name="King R."/>
        </authorList>
    </citation>
    <scope>NUCLEOTIDE SEQUENCE</scope>
</reference>
<dbReference type="CDD" id="cd01670">
    <property type="entry name" value="Death"/>
    <property type="match status" value="1"/>
</dbReference>
<dbReference type="GO" id="GO:0000445">
    <property type="term" value="C:THO complex part of transcription export complex"/>
    <property type="evidence" value="ECO:0007669"/>
    <property type="project" value="TreeGrafter"/>
</dbReference>
<sequence>MEEINCFVLQQNVMNILKNAETEDFESKIKLQFDNTEANIEISDKKSAVEHALRDILIKNCVENIETVEKIVDLSMKLARQDIISAFFPVSLLVDVFDVKTLDFCENLFTFVEQNVNVFKEPHFFTPCKNSLLRMCNDLLRRLSRSQNTVFCGRILMFLAKFFPFSERSGLNIVSEFNVENITEFEFSSNVEGTDEIPQEPESMAVEDPSTLKVDKHLYLKFWALQEFFRCPYTCYDKEKFKKFAGYTKDVLAAFKSFKLEETGELSSKSVNEIIQSTKDSEQFFAKFLTNPKLLSLQLGDSNFRRTILVQYLILFQYLVSTIKFKGENDKLNNTQQDYVKETESLVYKLLNETPPRGKEFSEAIKHILKREEMWNNWKNDGCKEIKRPEGHEKEVPESRKRKLLGEEICTANKLGKFDLGNPELTRLWNLCPDNLQACKGLDRNFLPPLETYLENKEMSSDDPTYLWRALRLVSKQSSHFFTLLAPPNEKIEKIADYLKLFSQKIQKDKIEIKQEAGTGIDIEQAEAFVEEHVNSEQIDDVEPEDENPHKAKKATPEQIVEIAKAIGDDWQKLGKKLGLEKDVIEYFVVKKPDAPCELLLTQLFEENDDEDLESLAYTLEGMKVIKAANLVKKMCESEETMQVE</sequence>
<organism evidence="3 4">
    <name type="scientific">Chironomus riparius</name>
    <dbReference type="NCBI Taxonomy" id="315576"/>
    <lineage>
        <taxon>Eukaryota</taxon>
        <taxon>Metazoa</taxon>
        <taxon>Ecdysozoa</taxon>
        <taxon>Arthropoda</taxon>
        <taxon>Hexapoda</taxon>
        <taxon>Insecta</taxon>
        <taxon>Pterygota</taxon>
        <taxon>Neoptera</taxon>
        <taxon>Endopterygota</taxon>
        <taxon>Diptera</taxon>
        <taxon>Nematocera</taxon>
        <taxon>Chironomoidea</taxon>
        <taxon>Chironomidae</taxon>
        <taxon>Chironominae</taxon>
        <taxon>Chironomus</taxon>
    </lineage>
</organism>
<dbReference type="AlphaFoldDB" id="A0A9N9WUU5"/>
<dbReference type="GO" id="GO:0007165">
    <property type="term" value="P:signal transduction"/>
    <property type="evidence" value="ECO:0007669"/>
    <property type="project" value="InterPro"/>
</dbReference>
<feature type="domain" description="Death" evidence="2">
    <location>
        <begin position="556"/>
        <end position="636"/>
    </location>
</feature>
<accession>A0A9N9WUU5</accession>
<dbReference type="PANTHER" id="PTHR13265:SF0">
    <property type="entry name" value="HPR1"/>
    <property type="match status" value="1"/>
</dbReference>
<keyword evidence="4" id="KW-1185">Reference proteome</keyword>
<feature type="region of interest" description="Disordered" evidence="1">
    <location>
        <begin position="535"/>
        <end position="555"/>
    </location>
</feature>
<dbReference type="Proteomes" id="UP001153620">
    <property type="component" value="Chromosome 3"/>
</dbReference>
<protein>
    <recommendedName>
        <fullName evidence="2">Death domain-containing protein</fullName>
    </recommendedName>
</protein>
<evidence type="ECO:0000313" key="3">
    <source>
        <dbReference type="EMBL" id="CAG9806970.1"/>
    </source>
</evidence>
<dbReference type="EMBL" id="OU895879">
    <property type="protein sequence ID" value="CAG9806970.1"/>
    <property type="molecule type" value="Genomic_DNA"/>
</dbReference>
<dbReference type="InterPro" id="IPR011029">
    <property type="entry name" value="DEATH-like_dom_sf"/>
</dbReference>
<dbReference type="SUPFAM" id="SSF47986">
    <property type="entry name" value="DEATH domain"/>
    <property type="match status" value="1"/>
</dbReference>
<evidence type="ECO:0000313" key="4">
    <source>
        <dbReference type="Proteomes" id="UP001153620"/>
    </source>
</evidence>
<reference evidence="3" key="1">
    <citation type="submission" date="2022-01" db="EMBL/GenBank/DDBJ databases">
        <authorList>
            <person name="King R."/>
        </authorList>
    </citation>
    <scope>NUCLEOTIDE SEQUENCE</scope>
</reference>
<dbReference type="InterPro" id="IPR021861">
    <property type="entry name" value="THO_THOC1"/>
</dbReference>
<dbReference type="GO" id="GO:0006406">
    <property type="term" value="P:mRNA export from nucleus"/>
    <property type="evidence" value="ECO:0007669"/>
    <property type="project" value="TreeGrafter"/>
</dbReference>
<dbReference type="Gene3D" id="1.10.533.10">
    <property type="entry name" value="Death Domain, Fas"/>
    <property type="match status" value="1"/>
</dbReference>
<gene>
    <name evidence="3" type="ORF">CHIRRI_LOCUS9822</name>
</gene>
<evidence type="ECO:0000259" key="2">
    <source>
        <dbReference type="PROSITE" id="PS50017"/>
    </source>
</evidence>
<name>A0A9N9WUU5_9DIPT</name>
<proteinExistence type="predicted"/>
<dbReference type="Pfam" id="PF00531">
    <property type="entry name" value="Death"/>
    <property type="match status" value="1"/>
</dbReference>
<dbReference type="PANTHER" id="PTHR13265">
    <property type="entry name" value="THO COMPLEX SUBUNIT 1"/>
    <property type="match status" value="1"/>
</dbReference>
<dbReference type="InterPro" id="IPR000488">
    <property type="entry name" value="Death_dom"/>
</dbReference>